<sequence>MVWGQIAVLAGAVVFLLAAVQVPDLLSLMNEADMVYLAVIVLAALVARAIVMFGIFPLLSTAGLSRPVDHRYKLAIVWGGLRGAVTLVLALALAQNEALPPSERQFVAALAAAFVLVSLFFNGLTLRWVAGRLGLTLLSPQQEALQRQAVLLSTAEVETAIGEIAADFQLPKDAVAAVQQDYRSEISQGPGTFTIEDALIEREQLSIGLVTLATREHTLIPEYGSGVISARNLDAMMRNTSLMIDAAREEGRIGYNRAARMILAPTLGYRVASFLAKHLNLRRLLARPLADRFELMICRRAVLERLVAYNNGPLRRFVGNRMGEVLEGVLRGRLKAVDEVLAQLRAHYPGHTRLLERRLLMLFALGRGAKIIEAMKAESVVSTEVALGLEASLRTRWEANISRPVPPQMEEVRISESADSDFSKSRTLVSLIRGQFSRGVFQACC</sequence>
<keyword evidence="5" id="KW-0812">Transmembrane</keyword>
<dbReference type="GO" id="GO:0015385">
    <property type="term" value="F:sodium:proton antiporter activity"/>
    <property type="evidence" value="ECO:0007669"/>
    <property type="project" value="InterPro"/>
</dbReference>
<dbReference type="GO" id="GO:0051453">
    <property type="term" value="P:regulation of intracellular pH"/>
    <property type="evidence" value="ECO:0007669"/>
    <property type="project" value="TreeGrafter"/>
</dbReference>
<gene>
    <name evidence="6" type="ORF">OHAE_5244</name>
</gene>
<evidence type="ECO:0000256" key="2">
    <source>
        <dbReference type="ARBA" id="ARBA00022448"/>
    </source>
</evidence>
<dbReference type="GO" id="GO:0005886">
    <property type="term" value="C:plasma membrane"/>
    <property type="evidence" value="ECO:0007669"/>
    <property type="project" value="UniProtKB-SubCell"/>
</dbReference>
<keyword evidence="5" id="KW-1133">Transmembrane helix</keyword>
<dbReference type="EMBL" id="OOFM01000003">
    <property type="protein sequence ID" value="SPL62637.1"/>
    <property type="molecule type" value="Genomic_DNA"/>
</dbReference>
<dbReference type="InterPro" id="IPR018422">
    <property type="entry name" value="Cation/H_exchanger_CPA1"/>
</dbReference>
<dbReference type="Proteomes" id="UP000246073">
    <property type="component" value="Unassembled WGS sequence"/>
</dbReference>
<dbReference type="PANTHER" id="PTHR10110">
    <property type="entry name" value="SODIUM/HYDROGEN EXCHANGER"/>
    <property type="match status" value="1"/>
</dbReference>
<dbReference type="GO" id="GO:0015386">
    <property type="term" value="F:potassium:proton antiporter activity"/>
    <property type="evidence" value="ECO:0007669"/>
    <property type="project" value="TreeGrafter"/>
</dbReference>
<keyword evidence="5" id="KW-0472">Membrane</keyword>
<feature type="transmembrane region" description="Helical" evidence="5">
    <location>
        <begin position="106"/>
        <end position="129"/>
    </location>
</feature>
<keyword evidence="4" id="KW-0406">Ion transport</keyword>
<feature type="transmembrane region" description="Helical" evidence="5">
    <location>
        <begin position="35"/>
        <end position="60"/>
    </location>
</feature>
<feature type="transmembrane region" description="Helical" evidence="5">
    <location>
        <begin position="72"/>
        <end position="94"/>
    </location>
</feature>
<dbReference type="PANTHER" id="PTHR10110:SF86">
    <property type="entry name" value="SODIUM_HYDROGEN EXCHANGER 7"/>
    <property type="match status" value="1"/>
</dbReference>
<keyword evidence="3" id="KW-1003">Cell membrane</keyword>
<evidence type="ECO:0000256" key="3">
    <source>
        <dbReference type="ARBA" id="ARBA00022475"/>
    </source>
</evidence>
<dbReference type="GO" id="GO:0098719">
    <property type="term" value="P:sodium ion import across plasma membrane"/>
    <property type="evidence" value="ECO:0007669"/>
    <property type="project" value="TreeGrafter"/>
</dbReference>
<evidence type="ECO:0000313" key="7">
    <source>
        <dbReference type="Proteomes" id="UP000246073"/>
    </source>
</evidence>
<reference evidence="7" key="1">
    <citation type="submission" date="2017-12" db="EMBL/GenBank/DDBJ databases">
        <authorList>
            <person name="Diaz M."/>
        </authorList>
    </citation>
    <scope>NUCLEOTIDE SEQUENCE [LARGE SCALE GENOMIC DNA]</scope>
    <source>
        <strain evidence="7">FI11154</strain>
    </source>
</reference>
<proteinExistence type="predicted"/>
<accession>A0A2P9HEV7</accession>
<keyword evidence="2" id="KW-0813">Transport</keyword>
<dbReference type="AlphaFoldDB" id="A0A2P9HEV7"/>
<evidence type="ECO:0000256" key="5">
    <source>
        <dbReference type="SAM" id="Phobius"/>
    </source>
</evidence>
<protein>
    <submittedName>
        <fullName evidence="6">Na+/H+ antiporter</fullName>
    </submittedName>
</protein>
<evidence type="ECO:0000313" key="6">
    <source>
        <dbReference type="EMBL" id="SPL62637.1"/>
    </source>
</evidence>
<evidence type="ECO:0000256" key="4">
    <source>
        <dbReference type="ARBA" id="ARBA00023065"/>
    </source>
</evidence>
<evidence type="ECO:0000256" key="1">
    <source>
        <dbReference type="ARBA" id="ARBA00004651"/>
    </source>
</evidence>
<name>A0A2P9HEV7_9HYPH</name>
<organism evidence="6 7">
    <name type="scientific">Ochrobactrum soli</name>
    <dbReference type="NCBI Taxonomy" id="2448455"/>
    <lineage>
        <taxon>Bacteria</taxon>
        <taxon>Pseudomonadati</taxon>
        <taxon>Pseudomonadota</taxon>
        <taxon>Alphaproteobacteria</taxon>
        <taxon>Hyphomicrobiales</taxon>
        <taxon>Brucellaceae</taxon>
        <taxon>Brucella/Ochrobactrum group</taxon>
        <taxon>Ochrobactrum</taxon>
    </lineage>
</organism>
<comment type="subcellular location">
    <subcellularLocation>
        <location evidence="1">Cell membrane</location>
        <topology evidence="1">Multi-pass membrane protein</topology>
    </subcellularLocation>
</comment>